<feature type="transmembrane region" description="Helical" evidence="10">
    <location>
        <begin position="299"/>
        <end position="318"/>
    </location>
</feature>
<dbReference type="Pfam" id="PF00672">
    <property type="entry name" value="HAMP"/>
    <property type="match status" value="1"/>
</dbReference>
<dbReference type="RefSeq" id="WP_250857557.1">
    <property type="nucleotide sequence ID" value="NZ_JAGSOJ010000001.1"/>
</dbReference>
<feature type="domain" description="Methyl-accepting transducer" evidence="11">
    <location>
        <begin position="390"/>
        <end position="640"/>
    </location>
</feature>
<dbReference type="GO" id="GO:0005886">
    <property type="term" value="C:plasma membrane"/>
    <property type="evidence" value="ECO:0007669"/>
    <property type="project" value="UniProtKB-SubCell"/>
</dbReference>
<organism evidence="13 14">
    <name type="scientific">Oceanirhabdus seepicola</name>
    <dbReference type="NCBI Taxonomy" id="2828781"/>
    <lineage>
        <taxon>Bacteria</taxon>
        <taxon>Bacillati</taxon>
        <taxon>Bacillota</taxon>
        <taxon>Clostridia</taxon>
        <taxon>Eubacteriales</taxon>
        <taxon>Clostridiaceae</taxon>
        <taxon>Oceanirhabdus</taxon>
    </lineage>
</organism>
<evidence type="ECO:0000256" key="5">
    <source>
        <dbReference type="ARBA" id="ARBA00022989"/>
    </source>
</evidence>
<dbReference type="CDD" id="cd18773">
    <property type="entry name" value="PDC1_HK_sensor"/>
    <property type="match status" value="1"/>
</dbReference>
<dbReference type="Pfam" id="PF02743">
    <property type="entry name" value="dCache_1"/>
    <property type="match status" value="1"/>
</dbReference>
<dbReference type="Proteomes" id="UP001056429">
    <property type="component" value="Unassembled WGS sequence"/>
</dbReference>
<keyword evidence="14" id="KW-1185">Reference proteome</keyword>
<dbReference type="SUPFAM" id="SSF58104">
    <property type="entry name" value="Methyl-accepting chemotaxis protein (MCP) signaling domain"/>
    <property type="match status" value="1"/>
</dbReference>
<sequence>MSKVKNAKDKGKIFSIKLKIIAVFISVMALLTTGTSIGNHIRAKKVLYDISKTSSMQIVKEVKRSIEYYIKGYDEILDQMSMDITIQGIVIDPSNEKFVRKNLESVHKSREDVMNVYFATTEGVFYLEPYVKMQGYNPLEKEWYKKAIEKNGEVAWTGPYEDSVTGKKILTASRSVYTSNTNELVGVFGVDIPMDTLSNNINNIKIGEYGYVFLLYDDGKVLTHKDTDLLDKKAPVPEIIEAIGNKDEDIVVYEFTNSENKIDEKFSAYVTIEKLGWNVLASMTFDEIDDEIKALGKGAFFYGFIGLIAAVIVGWLFAHSLVKPINRLSKDLTILGEGDFSKRSNISVKNEIGSMAKQFNNMAEQVSGLIKKIRIASGEVSEASEVLASTTEETNASAEAVTNAVEEIAKGASEQAGQAENAKILATEFADKLEELSTTSNTMIRSTDEIGEINEKSIIVIENLMNKNIENSNSIIKIEKVIKGLDSKTKNINNIIETITSIAEQTNLLALNASIEAARAGDAGRGFAVVAEEIRKLAEGSNDAAKEINDIVNDIQIESGNTVKVMEEVKNISNNQNQAVMVVNDSFNGINQSIRAITDNIVGINEFINKLNGDKDEILMAVQNISAISQETAAASEEVNASMEQQLCAIEDVRGSAEKLSQTAEELEKNIDKFKI</sequence>
<evidence type="ECO:0000256" key="4">
    <source>
        <dbReference type="ARBA" id="ARBA00022692"/>
    </source>
</evidence>
<dbReference type="GO" id="GO:0007165">
    <property type="term" value="P:signal transduction"/>
    <property type="evidence" value="ECO:0007669"/>
    <property type="project" value="UniProtKB-KW"/>
</dbReference>
<dbReference type="Pfam" id="PF00015">
    <property type="entry name" value="MCPsignal"/>
    <property type="match status" value="1"/>
</dbReference>
<comment type="subcellular location">
    <subcellularLocation>
        <location evidence="1">Cell membrane</location>
        <topology evidence="1">Multi-pass membrane protein</topology>
    </subcellularLocation>
</comment>
<comment type="caution">
    <text evidence="13">The sequence shown here is derived from an EMBL/GenBank/DDBJ whole genome shotgun (WGS) entry which is preliminary data.</text>
</comment>
<reference evidence="13" key="1">
    <citation type="journal article" date="2021" name="mSystems">
        <title>Bacteria and Archaea Synergistically Convert Glycine Betaine to Biogenic Methane in the Formosa Cold Seep of the South China Sea.</title>
        <authorList>
            <person name="Li L."/>
            <person name="Zhang W."/>
            <person name="Zhang S."/>
            <person name="Song L."/>
            <person name="Sun Q."/>
            <person name="Zhang H."/>
            <person name="Xiang H."/>
            <person name="Dong X."/>
        </authorList>
    </citation>
    <scope>NUCLEOTIDE SEQUENCE</scope>
    <source>
        <strain evidence="13">ZWT</strain>
    </source>
</reference>
<dbReference type="AlphaFoldDB" id="A0A9J6NXG0"/>
<evidence type="ECO:0000256" key="7">
    <source>
        <dbReference type="ARBA" id="ARBA00023224"/>
    </source>
</evidence>
<keyword evidence="7 9" id="KW-0807">Transducer</keyword>
<evidence type="ECO:0000256" key="2">
    <source>
        <dbReference type="ARBA" id="ARBA00022475"/>
    </source>
</evidence>
<dbReference type="PANTHER" id="PTHR32089:SF114">
    <property type="entry name" value="METHYL-ACCEPTING CHEMOTAXIS PROTEIN MCPB"/>
    <property type="match status" value="1"/>
</dbReference>
<keyword evidence="3" id="KW-0145">Chemotaxis</keyword>
<evidence type="ECO:0000256" key="6">
    <source>
        <dbReference type="ARBA" id="ARBA00023136"/>
    </source>
</evidence>
<evidence type="ECO:0000256" key="9">
    <source>
        <dbReference type="PROSITE-ProRule" id="PRU00284"/>
    </source>
</evidence>
<proteinExistence type="inferred from homology"/>
<reference evidence="13" key="2">
    <citation type="submission" date="2021-04" db="EMBL/GenBank/DDBJ databases">
        <authorList>
            <person name="Dong X."/>
        </authorList>
    </citation>
    <scope>NUCLEOTIDE SEQUENCE</scope>
    <source>
        <strain evidence="13">ZWT</strain>
    </source>
</reference>
<keyword evidence="2" id="KW-1003">Cell membrane</keyword>
<name>A0A9J6NXG0_9CLOT</name>
<dbReference type="PROSITE" id="PS50885">
    <property type="entry name" value="HAMP"/>
    <property type="match status" value="1"/>
</dbReference>
<dbReference type="Gene3D" id="3.30.450.20">
    <property type="entry name" value="PAS domain"/>
    <property type="match status" value="2"/>
</dbReference>
<keyword evidence="6 10" id="KW-0472">Membrane</keyword>
<dbReference type="SUPFAM" id="SSF103190">
    <property type="entry name" value="Sensory domain-like"/>
    <property type="match status" value="1"/>
</dbReference>
<evidence type="ECO:0000256" key="10">
    <source>
        <dbReference type="SAM" id="Phobius"/>
    </source>
</evidence>
<evidence type="ECO:0000259" key="11">
    <source>
        <dbReference type="PROSITE" id="PS50111"/>
    </source>
</evidence>
<evidence type="ECO:0000256" key="1">
    <source>
        <dbReference type="ARBA" id="ARBA00004651"/>
    </source>
</evidence>
<dbReference type="InterPro" id="IPR033479">
    <property type="entry name" value="dCache_1"/>
</dbReference>
<dbReference type="PROSITE" id="PS50111">
    <property type="entry name" value="CHEMOTAXIS_TRANSDUC_2"/>
    <property type="match status" value="1"/>
</dbReference>
<protein>
    <submittedName>
        <fullName evidence="13">Methyl-accepting chemotaxis protein</fullName>
    </submittedName>
</protein>
<dbReference type="CDD" id="cd11386">
    <property type="entry name" value="MCP_signal"/>
    <property type="match status" value="1"/>
</dbReference>
<evidence type="ECO:0000256" key="3">
    <source>
        <dbReference type="ARBA" id="ARBA00022500"/>
    </source>
</evidence>
<feature type="domain" description="HAMP" evidence="12">
    <location>
        <begin position="319"/>
        <end position="371"/>
    </location>
</feature>
<comment type="similarity">
    <text evidence="8">Belongs to the methyl-accepting chemotaxis (MCP) protein family.</text>
</comment>
<dbReference type="InterPro" id="IPR029151">
    <property type="entry name" value="Sensor-like_sf"/>
</dbReference>
<dbReference type="CDD" id="cd06225">
    <property type="entry name" value="HAMP"/>
    <property type="match status" value="1"/>
</dbReference>
<evidence type="ECO:0000256" key="8">
    <source>
        <dbReference type="ARBA" id="ARBA00029447"/>
    </source>
</evidence>
<dbReference type="GO" id="GO:0006935">
    <property type="term" value="P:chemotaxis"/>
    <property type="evidence" value="ECO:0007669"/>
    <property type="project" value="UniProtKB-KW"/>
</dbReference>
<dbReference type="EMBL" id="JAGSOJ010000001">
    <property type="protein sequence ID" value="MCM1988686.1"/>
    <property type="molecule type" value="Genomic_DNA"/>
</dbReference>
<keyword evidence="5 10" id="KW-1133">Transmembrane helix</keyword>
<evidence type="ECO:0000313" key="14">
    <source>
        <dbReference type="Proteomes" id="UP001056429"/>
    </source>
</evidence>
<dbReference type="SMART" id="SM00283">
    <property type="entry name" value="MA"/>
    <property type="match status" value="1"/>
</dbReference>
<dbReference type="InterPro" id="IPR003660">
    <property type="entry name" value="HAMP_dom"/>
</dbReference>
<evidence type="ECO:0000259" key="12">
    <source>
        <dbReference type="PROSITE" id="PS50885"/>
    </source>
</evidence>
<dbReference type="InterPro" id="IPR004090">
    <property type="entry name" value="Chemotax_Me-accpt_rcpt"/>
</dbReference>
<dbReference type="InterPro" id="IPR004089">
    <property type="entry name" value="MCPsignal_dom"/>
</dbReference>
<dbReference type="Gene3D" id="1.10.287.950">
    <property type="entry name" value="Methyl-accepting chemotaxis protein"/>
    <property type="match status" value="1"/>
</dbReference>
<gene>
    <name evidence="13" type="ORF">KDK92_02965</name>
</gene>
<accession>A0A9J6NXG0</accession>
<feature type="transmembrane region" description="Helical" evidence="10">
    <location>
        <begin position="20"/>
        <end position="38"/>
    </location>
</feature>
<keyword evidence="4 10" id="KW-0812">Transmembrane</keyword>
<evidence type="ECO:0000313" key="13">
    <source>
        <dbReference type="EMBL" id="MCM1988686.1"/>
    </source>
</evidence>
<dbReference type="SMART" id="SM00304">
    <property type="entry name" value="HAMP"/>
    <property type="match status" value="1"/>
</dbReference>
<dbReference type="PANTHER" id="PTHR32089">
    <property type="entry name" value="METHYL-ACCEPTING CHEMOTAXIS PROTEIN MCPB"/>
    <property type="match status" value="1"/>
</dbReference>
<dbReference type="CDD" id="cd12912">
    <property type="entry name" value="PDC2_MCP_like"/>
    <property type="match status" value="1"/>
</dbReference>
<dbReference type="PRINTS" id="PR00260">
    <property type="entry name" value="CHEMTRNSDUCR"/>
</dbReference>
<dbReference type="GO" id="GO:0004888">
    <property type="term" value="F:transmembrane signaling receptor activity"/>
    <property type="evidence" value="ECO:0007669"/>
    <property type="project" value="InterPro"/>
</dbReference>